<evidence type="ECO:0000313" key="2">
    <source>
        <dbReference type="Proteomes" id="UP001299220"/>
    </source>
</evidence>
<keyword evidence="2" id="KW-1185">Reference proteome</keyword>
<dbReference type="Proteomes" id="UP001299220">
    <property type="component" value="Unassembled WGS sequence"/>
</dbReference>
<name>A0ABS9CR47_9FIRM</name>
<dbReference type="RefSeq" id="WP_235323655.1">
    <property type="nucleotide sequence ID" value="NZ_JAFBIT010000002.1"/>
</dbReference>
<evidence type="ECO:0000313" key="1">
    <source>
        <dbReference type="EMBL" id="MCF2652622.1"/>
    </source>
</evidence>
<gene>
    <name evidence="1" type="ORF">JQM67_08405</name>
</gene>
<proteinExistence type="predicted"/>
<dbReference type="EMBL" id="JAFBIT010000002">
    <property type="protein sequence ID" value="MCF2652622.1"/>
    <property type="molecule type" value="Genomic_DNA"/>
</dbReference>
<reference evidence="1 2" key="1">
    <citation type="submission" date="2020-12" db="EMBL/GenBank/DDBJ databases">
        <title>Whole genome sequences of gut porcine anaerobes.</title>
        <authorList>
            <person name="Kubasova T."/>
            <person name="Jahodarova E."/>
            <person name="Rychlik I."/>
        </authorList>
    </citation>
    <scope>NUCLEOTIDE SEQUENCE [LARGE SCALE GENOMIC DNA]</scope>
    <source>
        <strain evidence="1 2">An867</strain>
    </source>
</reference>
<protein>
    <submittedName>
        <fullName evidence="1">Uncharacterized protein</fullName>
    </submittedName>
</protein>
<comment type="caution">
    <text evidence="1">The sequence shown here is derived from an EMBL/GenBank/DDBJ whole genome shotgun (WGS) entry which is preliminary data.</text>
</comment>
<sequence length="82" mass="9336">MLYILLGIIVLCALLCLAELIVRIWEKAEQSARRAARTHAARPVQKSICLNLPVCLPDRDSIKNIYSLSDQFADRFREVVHS</sequence>
<accession>A0ABS9CR47</accession>
<organism evidence="1 2">
    <name type="scientific">Anaeromassilibacillus senegalensis</name>
    <dbReference type="NCBI Taxonomy" id="1673717"/>
    <lineage>
        <taxon>Bacteria</taxon>
        <taxon>Bacillati</taxon>
        <taxon>Bacillota</taxon>
        <taxon>Clostridia</taxon>
        <taxon>Eubacteriales</taxon>
        <taxon>Acutalibacteraceae</taxon>
        <taxon>Anaeromassilibacillus</taxon>
    </lineage>
</organism>